<feature type="domain" description="DUF2179" evidence="7">
    <location>
        <begin position="223"/>
        <end position="276"/>
    </location>
</feature>
<dbReference type="AlphaFoldDB" id="A0A9D1FH43"/>
<keyword evidence="3 6" id="KW-0812">Transmembrane</keyword>
<dbReference type="Pfam" id="PF02588">
    <property type="entry name" value="YitT_membrane"/>
    <property type="match status" value="1"/>
</dbReference>
<reference evidence="8" key="2">
    <citation type="journal article" date="2021" name="PeerJ">
        <title>Extensive microbial diversity within the chicken gut microbiome revealed by metagenomics and culture.</title>
        <authorList>
            <person name="Gilroy R."/>
            <person name="Ravi A."/>
            <person name="Getino M."/>
            <person name="Pursley I."/>
            <person name="Horton D.L."/>
            <person name="Alikhan N.F."/>
            <person name="Baker D."/>
            <person name="Gharbi K."/>
            <person name="Hall N."/>
            <person name="Watson M."/>
            <person name="Adriaenssens E.M."/>
            <person name="Foster-Nyarko E."/>
            <person name="Jarju S."/>
            <person name="Secka A."/>
            <person name="Antonio M."/>
            <person name="Oren A."/>
            <person name="Chaudhuri R.R."/>
            <person name="La Ragione R."/>
            <person name="Hildebrand F."/>
            <person name="Pallen M.J."/>
        </authorList>
    </citation>
    <scope>NUCLEOTIDE SEQUENCE</scope>
    <source>
        <strain evidence="8">CHK152-2871</strain>
    </source>
</reference>
<feature type="transmembrane region" description="Helical" evidence="6">
    <location>
        <begin position="109"/>
        <end position="127"/>
    </location>
</feature>
<organism evidence="8 9">
    <name type="scientific">Candidatus Galligastranaerophilus intestinavium</name>
    <dbReference type="NCBI Taxonomy" id="2840836"/>
    <lineage>
        <taxon>Bacteria</taxon>
        <taxon>Candidatus Galligastranaerophilus</taxon>
    </lineage>
</organism>
<dbReference type="PANTHER" id="PTHR33545:SF3">
    <property type="entry name" value="UPF0750 MEMBRANE PROTEIN YQFU"/>
    <property type="match status" value="1"/>
</dbReference>
<evidence type="ECO:0000256" key="6">
    <source>
        <dbReference type="SAM" id="Phobius"/>
    </source>
</evidence>
<keyword evidence="5 6" id="KW-0472">Membrane</keyword>
<evidence type="ECO:0000313" key="9">
    <source>
        <dbReference type="Proteomes" id="UP000886865"/>
    </source>
</evidence>
<name>A0A9D1FH43_9BACT</name>
<feature type="transmembrane region" description="Helical" evidence="6">
    <location>
        <begin position="84"/>
        <end position="103"/>
    </location>
</feature>
<comment type="subcellular location">
    <subcellularLocation>
        <location evidence="1">Cell membrane</location>
        <topology evidence="1">Multi-pass membrane protein</topology>
    </subcellularLocation>
</comment>
<evidence type="ECO:0000256" key="1">
    <source>
        <dbReference type="ARBA" id="ARBA00004651"/>
    </source>
</evidence>
<feature type="transmembrane region" description="Helical" evidence="6">
    <location>
        <begin position="147"/>
        <end position="172"/>
    </location>
</feature>
<feature type="transmembrane region" description="Helical" evidence="6">
    <location>
        <begin position="50"/>
        <end position="72"/>
    </location>
</feature>
<dbReference type="EMBL" id="DVJQ01000002">
    <property type="protein sequence ID" value="HIS73428.1"/>
    <property type="molecule type" value="Genomic_DNA"/>
</dbReference>
<comment type="caution">
    <text evidence="8">The sequence shown here is derived from an EMBL/GenBank/DDBJ whole genome shotgun (WGS) entry which is preliminary data.</text>
</comment>
<protein>
    <submittedName>
        <fullName evidence="8">YitT family protein</fullName>
    </submittedName>
</protein>
<keyword evidence="2" id="KW-1003">Cell membrane</keyword>
<reference evidence="8" key="1">
    <citation type="submission" date="2020-10" db="EMBL/GenBank/DDBJ databases">
        <authorList>
            <person name="Gilroy R."/>
        </authorList>
    </citation>
    <scope>NUCLEOTIDE SEQUENCE</scope>
    <source>
        <strain evidence="8">CHK152-2871</strain>
    </source>
</reference>
<dbReference type="PANTHER" id="PTHR33545">
    <property type="entry name" value="UPF0750 MEMBRANE PROTEIN YITT-RELATED"/>
    <property type="match status" value="1"/>
</dbReference>
<dbReference type="GO" id="GO:0005886">
    <property type="term" value="C:plasma membrane"/>
    <property type="evidence" value="ECO:0007669"/>
    <property type="project" value="UniProtKB-SubCell"/>
</dbReference>
<dbReference type="InterPro" id="IPR019264">
    <property type="entry name" value="DUF2179"/>
</dbReference>
<proteinExistence type="predicted"/>
<keyword evidence="4 6" id="KW-1133">Transmembrane helix</keyword>
<evidence type="ECO:0000256" key="2">
    <source>
        <dbReference type="ARBA" id="ARBA00022475"/>
    </source>
</evidence>
<dbReference type="Pfam" id="PF10035">
    <property type="entry name" value="DUF2179"/>
    <property type="match status" value="1"/>
</dbReference>
<dbReference type="CDD" id="cd16380">
    <property type="entry name" value="YitT_C"/>
    <property type="match status" value="1"/>
</dbReference>
<evidence type="ECO:0000259" key="7">
    <source>
        <dbReference type="Pfam" id="PF10035"/>
    </source>
</evidence>
<dbReference type="PIRSF" id="PIRSF006483">
    <property type="entry name" value="Membrane_protein_YitT"/>
    <property type="match status" value="1"/>
</dbReference>
<accession>A0A9D1FH43</accession>
<dbReference type="InterPro" id="IPR051461">
    <property type="entry name" value="UPF0750_membrane"/>
</dbReference>
<evidence type="ECO:0000256" key="5">
    <source>
        <dbReference type="ARBA" id="ARBA00023136"/>
    </source>
</evidence>
<dbReference type="InterPro" id="IPR015867">
    <property type="entry name" value="N-reg_PII/ATP_PRibTrfase_C"/>
</dbReference>
<gene>
    <name evidence="8" type="ORF">IAA86_00215</name>
</gene>
<sequence>MYHKSMKKFIFKMLLITFGAFLAAFAIEGFLVPNQVIDGGIVGISMMISYLTNINLGILLFVLNVPFILLALKIYGKMFIFQTFYAVTVFSIFVGIVGGKIGIVTHDGLLVAVFGGMILGAGVGLVLRNNGSLDGTEILAITLTKKFPVSVGEIIMFVNIFIYTCAGFVYGWDKAMYSTLTYFTASRVIDVVLQGLNEAKSIFVVSDKNYEIGANIMSQLDKSVTYIDAQGGYSHKDKKMLYCVVPRIELTKLKDIVNSIDPEAFIAIENVHEVDGKRVKKY</sequence>
<evidence type="ECO:0000313" key="8">
    <source>
        <dbReference type="EMBL" id="HIS73428.1"/>
    </source>
</evidence>
<evidence type="ECO:0000256" key="3">
    <source>
        <dbReference type="ARBA" id="ARBA00022692"/>
    </source>
</evidence>
<dbReference type="Proteomes" id="UP000886865">
    <property type="component" value="Unassembled WGS sequence"/>
</dbReference>
<dbReference type="InterPro" id="IPR003740">
    <property type="entry name" value="YitT"/>
</dbReference>
<evidence type="ECO:0000256" key="4">
    <source>
        <dbReference type="ARBA" id="ARBA00022989"/>
    </source>
</evidence>
<dbReference type="Gene3D" id="3.30.70.120">
    <property type="match status" value="1"/>
</dbReference>